<proteinExistence type="predicted"/>
<keyword evidence="4" id="KW-1185">Reference proteome</keyword>
<accession>A0A9P9H8N1</accession>
<reference evidence="3" key="1">
    <citation type="journal article" date="2021" name="Nat. Commun.">
        <title>Genetic determinants of endophytism in the Arabidopsis root mycobiome.</title>
        <authorList>
            <person name="Mesny F."/>
            <person name="Miyauchi S."/>
            <person name="Thiergart T."/>
            <person name="Pickel B."/>
            <person name="Atanasova L."/>
            <person name="Karlsson M."/>
            <person name="Huettel B."/>
            <person name="Barry K.W."/>
            <person name="Haridas S."/>
            <person name="Chen C."/>
            <person name="Bauer D."/>
            <person name="Andreopoulos W."/>
            <person name="Pangilinan J."/>
            <person name="LaButti K."/>
            <person name="Riley R."/>
            <person name="Lipzen A."/>
            <person name="Clum A."/>
            <person name="Drula E."/>
            <person name="Henrissat B."/>
            <person name="Kohler A."/>
            <person name="Grigoriev I.V."/>
            <person name="Martin F.M."/>
            <person name="Hacquard S."/>
        </authorList>
    </citation>
    <scope>NUCLEOTIDE SEQUENCE</scope>
    <source>
        <strain evidence="3">FSSC 5 MPI-SDFR-AT-0091</strain>
    </source>
</reference>
<organism evidence="3 4">
    <name type="scientific">Fusarium solani</name>
    <name type="common">Filamentous fungus</name>
    <dbReference type="NCBI Taxonomy" id="169388"/>
    <lineage>
        <taxon>Eukaryota</taxon>
        <taxon>Fungi</taxon>
        <taxon>Dikarya</taxon>
        <taxon>Ascomycota</taxon>
        <taxon>Pezizomycotina</taxon>
        <taxon>Sordariomycetes</taxon>
        <taxon>Hypocreomycetidae</taxon>
        <taxon>Hypocreales</taxon>
        <taxon>Nectriaceae</taxon>
        <taxon>Fusarium</taxon>
        <taxon>Fusarium solani species complex</taxon>
    </lineage>
</organism>
<dbReference type="EMBL" id="JAGTJS010000011">
    <property type="protein sequence ID" value="KAH7253189.1"/>
    <property type="molecule type" value="Genomic_DNA"/>
</dbReference>
<dbReference type="AlphaFoldDB" id="A0A9P9H8N1"/>
<protein>
    <submittedName>
        <fullName evidence="3">Heterokaryon incompatibility protein-domain-containing protein</fullName>
    </submittedName>
</protein>
<evidence type="ECO:0000256" key="1">
    <source>
        <dbReference type="SAM" id="MobiDB-lite"/>
    </source>
</evidence>
<evidence type="ECO:0000313" key="4">
    <source>
        <dbReference type="Proteomes" id="UP000736672"/>
    </source>
</evidence>
<dbReference type="PANTHER" id="PTHR24148">
    <property type="entry name" value="ANKYRIN REPEAT DOMAIN-CONTAINING PROTEIN 39 HOMOLOG-RELATED"/>
    <property type="match status" value="1"/>
</dbReference>
<feature type="compositionally biased region" description="Polar residues" evidence="1">
    <location>
        <begin position="1"/>
        <end position="11"/>
    </location>
</feature>
<feature type="domain" description="Heterokaryon incompatibility" evidence="2">
    <location>
        <begin position="105"/>
        <end position="275"/>
    </location>
</feature>
<sequence length="600" mass="69157">MSDQRVTSLTTEGRPGEAPHTRRPLQQSLAEGPTSARTLRRNPPPAQGIFATPENDAFYKLYSYSNLDSTQQDIRLIHVFKDEHCDLIQCEFLPQSSLQKARRSYHTISYCAGNPSKTKPILLQGIKFNVFANLNHALENTLAAWKSNYGGKCILWVDQICINQKRDAERSHQVGFMRDIYSYSLGTFISLSTADKDNTVPNGLSWLKELEEAHQSCWWANKDRFPKFDKSGPPYSITEHIVRQNLSDPTFMKGWASFYDLVQSPWWRRAWIHQEFICSFDVIFMYHDSTISYEDTSFLLFFCQVLQDLQIDNYLFRFIARTREKTGVTRGEGERLMEVCKRNKCAIDSLKAIQLLLNSRKTWRGDEDLKKILVGARHCRSSDPRDRVFAFLGLAHPGYGIKPNYSKSNTLDATLIHTAKKILEFDLHLEMLAFAIRVTKRRARTLPSWVPDWASTKILDDGNFAPLRGSDEDFRYDAIRLSAIHVSIRGNYAVLSVQGLQIDTLDQHLQRGSPPFYDWEFATAQGHSVRCRSVAQQGDELWMIMGSKWPLILRRCDRGYMVVSEAENTRFQWPAGMIDFDQILSGMRNDSERVHTIDLY</sequence>
<comment type="caution">
    <text evidence="3">The sequence shown here is derived from an EMBL/GenBank/DDBJ whole genome shotgun (WGS) entry which is preliminary data.</text>
</comment>
<dbReference type="Proteomes" id="UP000736672">
    <property type="component" value="Unassembled WGS sequence"/>
</dbReference>
<feature type="region of interest" description="Disordered" evidence="1">
    <location>
        <begin position="1"/>
        <end position="49"/>
    </location>
</feature>
<gene>
    <name evidence="3" type="ORF">B0J15DRAFT_495486</name>
</gene>
<dbReference type="Pfam" id="PF06985">
    <property type="entry name" value="HET"/>
    <property type="match status" value="1"/>
</dbReference>
<evidence type="ECO:0000259" key="2">
    <source>
        <dbReference type="Pfam" id="PF06985"/>
    </source>
</evidence>
<dbReference type="OrthoDB" id="3477286at2759"/>
<evidence type="ECO:0000313" key="3">
    <source>
        <dbReference type="EMBL" id="KAH7253189.1"/>
    </source>
</evidence>
<dbReference type="InterPro" id="IPR010730">
    <property type="entry name" value="HET"/>
</dbReference>
<dbReference type="PANTHER" id="PTHR24148:SF64">
    <property type="entry name" value="HETEROKARYON INCOMPATIBILITY DOMAIN-CONTAINING PROTEIN"/>
    <property type="match status" value="1"/>
</dbReference>
<dbReference type="InterPro" id="IPR052895">
    <property type="entry name" value="HetReg/Transcr_Mod"/>
</dbReference>
<name>A0A9P9H8N1_FUSSL</name>